<evidence type="ECO:0000313" key="6">
    <source>
        <dbReference type="Proteomes" id="UP000238479"/>
    </source>
</evidence>
<keyword evidence="2" id="KW-0285">Flavoprotein</keyword>
<keyword evidence="6" id="KW-1185">Reference proteome</keyword>
<dbReference type="AlphaFoldDB" id="A0A2P6SD29"/>
<dbReference type="PANTHER" id="PTHR45968">
    <property type="entry name" value="OSJNBA0019K04.7 PROTEIN"/>
    <property type="match status" value="1"/>
</dbReference>
<dbReference type="Pfam" id="PF05199">
    <property type="entry name" value="GMC_oxred_C"/>
    <property type="match status" value="1"/>
</dbReference>
<dbReference type="Gene3D" id="3.30.410.40">
    <property type="match status" value="1"/>
</dbReference>
<proteinExistence type="predicted"/>
<dbReference type="Gene3D" id="3.50.50.60">
    <property type="entry name" value="FAD/NAD(P)-binding domain"/>
    <property type="match status" value="1"/>
</dbReference>
<dbReference type="EMBL" id="PDCK01000039">
    <property type="protein sequence ID" value="PRQ56578.1"/>
    <property type="molecule type" value="Genomic_DNA"/>
</dbReference>
<feature type="domain" description="Glucose-methanol-choline oxidoreductase C-terminal" evidence="4">
    <location>
        <begin position="4"/>
        <end position="59"/>
    </location>
</feature>
<dbReference type="InterPro" id="IPR036188">
    <property type="entry name" value="FAD/NAD-bd_sf"/>
</dbReference>
<accession>A0A2P6SD29</accession>
<dbReference type="GO" id="GO:0016614">
    <property type="term" value="F:oxidoreductase activity, acting on CH-OH group of donors"/>
    <property type="evidence" value="ECO:0007669"/>
    <property type="project" value="InterPro"/>
</dbReference>
<evidence type="ECO:0000256" key="2">
    <source>
        <dbReference type="ARBA" id="ARBA00022630"/>
    </source>
</evidence>
<sequence length="82" mass="9328">MPTQDELRKLCKTTVRTFYHYHGGCTMGSVVDKNYRVYGVKGLRVIDGSTFLESPGTNQWPSANAWKIQGLKILKDRIKLLP</sequence>
<evidence type="ECO:0000313" key="5">
    <source>
        <dbReference type="EMBL" id="PRQ56578.1"/>
    </source>
</evidence>
<dbReference type="InterPro" id="IPR051871">
    <property type="entry name" value="GMC_Oxidoreductase-Related"/>
</dbReference>
<name>A0A2P6SD29_ROSCH</name>
<gene>
    <name evidence="5" type="ORF">RchiOBHm_Chr1g0337911</name>
</gene>
<organism evidence="5 6">
    <name type="scientific">Rosa chinensis</name>
    <name type="common">China rose</name>
    <dbReference type="NCBI Taxonomy" id="74649"/>
    <lineage>
        <taxon>Eukaryota</taxon>
        <taxon>Viridiplantae</taxon>
        <taxon>Streptophyta</taxon>
        <taxon>Embryophyta</taxon>
        <taxon>Tracheophyta</taxon>
        <taxon>Spermatophyta</taxon>
        <taxon>Magnoliopsida</taxon>
        <taxon>eudicotyledons</taxon>
        <taxon>Gunneridae</taxon>
        <taxon>Pentapetalae</taxon>
        <taxon>rosids</taxon>
        <taxon>fabids</taxon>
        <taxon>Rosales</taxon>
        <taxon>Rosaceae</taxon>
        <taxon>Rosoideae</taxon>
        <taxon>Rosoideae incertae sedis</taxon>
        <taxon>Rosa</taxon>
    </lineage>
</organism>
<keyword evidence="3" id="KW-0274">FAD</keyword>
<dbReference type="STRING" id="74649.A0A2P6SD29"/>
<comment type="caution">
    <text evidence="5">The sequence shown here is derived from an EMBL/GenBank/DDBJ whole genome shotgun (WGS) entry which is preliminary data.</text>
</comment>
<evidence type="ECO:0000256" key="3">
    <source>
        <dbReference type="ARBA" id="ARBA00022827"/>
    </source>
</evidence>
<dbReference type="Proteomes" id="UP000238479">
    <property type="component" value="Chromosome 1"/>
</dbReference>
<protein>
    <submittedName>
        <fullName evidence="5">Putative glucose-methanol-choline oxidoreductase, FAD/NAD(P)-binding domain-containing protein</fullName>
    </submittedName>
</protein>
<reference evidence="5 6" key="1">
    <citation type="journal article" date="2018" name="Nat. Genet.">
        <title>The Rosa genome provides new insights in the design of modern roses.</title>
        <authorList>
            <person name="Bendahmane M."/>
        </authorList>
    </citation>
    <scope>NUCLEOTIDE SEQUENCE [LARGE SCALE GENOMIC DNA]</scope>
    <source>
        <strain evidence="6">cv. Old Blush</strain>
    </source>
</reference>
<evidence type="ECO:0000256" key="1">
    <source>
        <dbReference type="ARBA" id="ARBA00001974"/>
    </source>
</evidence>
<dbReference type="Gramene" id="PRQ56578">
    <property type="protein sequence ID" value="PRQ56578"/>
    <property type="gene ID" value="RchiOBHm_Chr1g0337911"/>
</dbReference>
<dbReference type="PANTHER" id="PTHR45968:SF19">
    <property type="entry name" value="GLUCOSE-METHANOL-CHOLINE (GMC) OXIDOREDUCTASE FAMILY PROTEIN"/>
    <property type="match status" value="1"/>
</dbReference>
<evidence type="ECO:0000259" key="4">
    <source>
        <dbReference type="Pfam" id="PF05199"/>
    </source>
</evidence>
<dbReference type="SUPFAM" id="SSF51905">
    <property type="entry name" value="FAD/NAD(P)-binding domain"/>
    <property type="match status" value="1"/>
</dbReference>
<dbReference type="InterPro" id="IPR007867">
    <property type="entry name" value="GMC_OxRtase_C"/>
</dbReference>
<comment type="cofactor">
    <cofactor evidence="1">
        <name>FAD</name>
        <dbReference type="ChEBI" id="CHEBI:57692"/>
    </cofactor>
</comment>